<dbReference type="InterPro" id="IPR000257">
    <property type="entry name" value="Uroporphyrinogen_deCOase"/>
</dbReference>
<accession>A0A3S4U4I2</accession>
<dbReference type="Gene3D" id="3.20.20.210">
    <property type="match status" value="1"/>
</dbReference>
<feature type="domain" description="Uroporphyrinogen decarboxylase (URO-D)" evidence="1">
    <location>
        <begin position="5"/>
        <end position="297"/>
    </location>
</feature>
<dbReference type="Pfam" id="PF01208">
    <property type="entry name" value="URO-D"/>
    <property type="match status" value="1"/>
</dbReference>
<dbReference type="EMBL" id="LR134406">
    <property type="protein sequence ID" value="VEH69518.1"/>
    <property type="molecule type" value="Genomic_DNA"/>
</dbReference>
<sequence>MTTKRDRFLTAARGGTTDRPPVGAWVHYGSARWSPQQVAEAHLRFYRDYDWDFIKVMHDYRIDLPEGLEEITDPAQLDDVLADPGVLLDSHARQHEVLELIRAAAPEAAVIETVFSPTQALVRALGGSVIEYFKVDPALAHRTISRVADALARYAAGLDGFGVDALFVAVNGASRDATSFGLTPEQFRDWVAPYDIQVLAAAPSLVRIAHLHGEDADPELIADYPVEVLSWSDTSSAPTIPEATSRYGWVPMVGIDELTSLYWTPSEAAAHVLQARRAAGDRLIVAPNCTLHSDTNPLTLVGLRRGVDVALTY</sequence>
<protein>
    <submittedName>
        <fullName evidence="2">Uroporphyrinogen-III decarboxylase</fullName>
    </submittedName>
</protein>
<proteinExistence type="predicted"/>
<organism evidence="2 3">
    <name type="scientific">Arachnia propionica</name>
    <dbReference type="NCBI Taxonomy" id="1750"/>
    <lineage>
        <taxon>Bacteria</taxon>
        <taxon>Bacillati</taxon>
        <taxon>Actinomycetota</taxon>
        <taxon>Actinomycetes</taxon>
        <taxon>Propionibacteriales</taxon>
        <taxon>Propionibacteriaceae</taxon>
        <taxon>Arachnia</taxon>
    </lineage>
</organism>
<dbReference type="GeneID" id="64406271"/>
<evidence type="ECO:0000313" key="3">
    <source>
        <dbReference type="Proteomes" id="UP000273044"/>
    </source>
</evidence>
<evidence type="ECO:0000313" key="2">
    <source>
        <dbReference type="EMBL" id="VEH69518.1"/>
    </source>
</evidence>
<dbReference type="SUPFAM" id="SSF51726">
    <property type="entry name" value="UROD/MetE-like"/>
    <property type="match status" value="1"/>
</dbReference>
<keyword evidence="3" id="KW-1185">Reference proteome</keyword>
<reference evidence="2 3" key="1">
    <citation type="submission" date="2018-12" db="EMBL/GenBank/DDBJ databases">
        <authorList>
            <consortium name="Pathogen Informatics"/>
        </authorList>
    </citation>
    <scope>NUCLEOTIDE SEQUENCE [LARGE SCALE GENOMIC DNA]</scope>
    <source>
        <strain evidence="2 3">NCTC12967</strain>
    </source>
</reference>
<dbReference type="GO" id="GO:0004853">
    <property type="term" value="F:uroporphyrinogen decarboxylase activity"/>
    <property type="evidence" value="ECO:0007669"/>
    <property type="project" value="InterPro"/>
</dbReference>
<dbReference type="InterPro" id="IPR038071">
    <property type="entry name" value="UROD/MetE-like_sf"/>
</dbReference>
<evidence type="ECO:0000259" key="1">
    <source>
        <dbReference type="Pfam" id="PF01208"/>
    </source>
</evidence>
<dbReference type="RefSeq" id="WP_061787829.1">
    <property type="nucleotide sequence ID" value="NZ_LR134406.1"/>
</dbReference>
<dbReference type="Proteomes" id="UP000273044">
    <property type="component" value="Chromosome"/>
</dbReference>
<dbReference type="GO" id="GO:0006779">
    <property type="term" value="P:porphyrin-containing compound biosynthetic process"/>
    <property type="evidence" value="ECO:0007669"/>
    <property type="project" value="InterPro"/>
</dbReference>
<gene>
    <name evidence="2" type="ORF">NCTC12967_00788</name>
</gene>
<dbReference type="AlphaFoldDB" id="A0A3S4U4I2"/>
<name>A0A3S4U4I2_9ACTN</name>